<dbReference type="EMBL" id="RJKM01000001">
    <property type="protein sequence ID" value="ROP40729.1"/>
    <property type="molecule type" value="Genomic_DNA"/>
</dbReference>
<dbReference type="InterPro" id="IPR016047">
    <property type="entry name" value="M23ase_b-sheet_dom"/>
</dbReference>
<dbReference type="OrthoDB" id="5245088at2"/>
<dbReference type="PANTHER" id="PTHR21666">
    <property type="entry name" value="PEPTIDASE-RELATED"/>
    <property type="match status" value="1"/>
</dbReference>
<keyword evidence="1 3" id="KW-0732">Signal</keyword>
<dbReference type="GO" id="GO:0004222">
    <property type="term" value="F:metalloendopeptidase activity"/>
    <property type="evidence" value="ECO:0007669"/>
    <property type="project" value="TreeGrafter"/>
</dbReference>
<dbReference type="InterPro" id="IPR050570">
    <property type="entry name" value="Cell_wall_metabolism_enzyme"/>
</dbReference>
<sequence length="230" mass="24427">MRTLLVLALTTVMTLPAAGLPPSARASRPPRFAWPLAPPHQVVRAFEAPATEYGPGHRGVDLAAPAGAAVLAAADAVVVHAGPVADRAVVSLLHPGGLRTTYEPVTPAVRRGQPVRRGDLIGTLDPGHEGCPTDTCLHWGALRPDPPRSPTYLNPLRLLSTGRARLLPSPAHPTEPVPTRQRRSHLYFSPPRPSAHQPSPPPPEAHHPSRPTDPPDPLDLRAPPARPTPT</sequence>
<dbReference type="AlphaFoldDB" id="A0A3N1HDZ5"/>
<organism evidence="5 6">
    <name type="scientific">Saccharothrix texasensis</name>
    <dbReference type="NCBI Taxonomy" id="103734"/>
    <lineage>
        <taxon>Bacteria</taxon>
        <taxon>Bacillati</taxon>
        <taxon>Actinomycetota</taxon>
        <taxon>Actinomycetes</taxon>
        <taxon>Pseudonocardiales</taxon>
        <taxon>Pseudonocardiaceae</taxon>
        <taxon>Saccharothrix</taxon>
    </lineage>
</organism>
<dbReference type="InterPro" id="IPR011055">
    <property type="entry name" value="Dup_hybrid_motif"/>
</dbReference>
<dbReference type="Gene3D" id="2.70.70.10">
    <property type="entry name" value="Glucose Permease (Domain IIA)"/>
    <property type="match status" value="1"/>
</dbReference>
<accession>A0A3N1HDZ5</accession>
<feature type="domain" description="M23ase beta-sheet core" evidence="4">
    <location>
        <begin position="56"/>
        <end position="141"/>
    </location>
</feature>
<gene>
    <name evidence="5" type="ORF">EDD40_6146</name>
</gene>
<reference evidence="5 6" key="1">
    <citation type="submission" date="2018-11" db="EMBL/GenBank/DDBJ databases">
        <title>Sequencing the genomes of 1000 actinobacteria strains.</title>
        <authorList>
            <person name="Klenk H.-P."/>
        </authorList>
    </citation>
    <scope>NUCLEOTIDE SEQUENCE [LARGE SCALE GENOMIC DNA]</scope>
    <source>
        <strain evidence="5 6">DSM 44231</strain>
    </source>
</reference>
<evidence type="ECO:0000256" key="2">
    <source>
        <dbReference type="SAM" id="MobiDB-lite"/>
    </source>
</evidence>
<evidence type="ECO:0000259" key="4">
    <source>
        <dbReference type="Pfam" id="PF01551"/>
    </source>
</evidence>
<keyword evidence="6" id="KW-1185">Reference proteome</keyword>
<dbReference type="Pfam" id="PF01551">
    <property type="entry name" value="Peptidase_M23"/>
    <property type="match status" value="1"/>
</dbReference>
<name>A0A3N1HDZ5_9PSEU</name>
<feature type="compositionally biased region" description="Pro residues" evidence="2">
    <location>
        <begin position="190"/>
        <end position="203"/>
    </location>
</feature>
<dbReference type="SUPFAM" id="SSF51261">
    <property type="entry name" value="Duplicated hybrid motif"/>
    <property type="match status" value="1"/>
</dbReference>
<comment type="caution">
    <text evidence="5">The sequence shown here is derived from an EMBL/GenBank/DDBJ whole genome shotgun (WGS) entry which is preliminary data.</text>
</comment>
<evidence type="ECO:0000256" key="3">
    <source>
        <dbReference type="SAM" id="SignalP"/>
    </source>
</evidence>
<proteinExistence type="predicted"/>
<evidence type="ECO:0000313" key="6">
    <source>
        <dbReference type="Proteomes" id="UP000268727"/>
    </source>
</evidence>
<evidence type="ECO:0000256" key="1">
    <source>
        <dbReference type="ARBA" id="ARBA00022729"/>
    </source>
</evidence>
<feature type="chain" id="PRO_5018093562" evidence="3">
    <location>
        <begin position="27"/>
        <end position="230"/>
    </location>
</feature>
<dbReference type="PANTHER" id="PTHR21666:SF289">
    <property type="entry name" value="L-ALA--D-GLU ENDOPEPTIDASE"/>
    <property type="match status" value="1"/>
</dbReference>
<protein>
    <submittedName>
        <fullName evidence="5">Peptidase M23-like protein</fullName>
    </submittedName>
</protein>
<feature type="region of interest" description="Disordered" evidence="2">
    <location>
        <begin position="165"/>
        <end position="230"/>
    </location>
</feature>
<feature type="signal peptide" evidence="3">
    <location>
        <begin position="1"/>
        <end position="26"/>
    </location>
</feature>
<evidence type="ECO:0000313" key="5">
    <source>
        <dbReference type="EMBL" id="ROP40729.1"/>
    </source>
</evidence>
<dbReference type="Proteomes" id="UP000268727">
    <property type="component" value="Unassembled WGS sequence"/>
</dbReference>